<dbReference type="OrthoDB" id="1600564at2759"/>
<dbReference type="CDD" id="cd01846">
    <property type="entry name" value="fatty_acyltransferase_like"/>
    <property type="match status" value="1"/>
</dbReference>
<accession>A0A9W9F9E3</accession>
<dbReference type="PANTHER" id="PTHR45648">
    <property type="entry name" value="GDSL LIPASE/ACYLHYDROLASE FAMILY PROTEIN (AFU_ORTHOLOGUE AFUA_4G14700)"/>
    <property type="match status" value="1"/>
</dbReference>
<dbReference type="GO" id="GO:0016788">
    <property type="term" value="F:hydrolase activity, acting on ester bonds"/>
    <property type="evidence" value="ECO:0007669"/>
    <property type="project" value="InterPro"/>
</dbReference>
<keyword evidence="2" id="KW-0732">Signal</keyword>
<proteinExistence type="predicted"/>
<evidence type="ECO:0000256" key="1">
    <source>
        <dbReference type="ARBA" id="ARBA00022801"/>
    </source>
</evidence>
<dbReference type="Pfam" id="PF00657">
    <property type="entry name" value="Lipase_GDSL"/>
    <property type="match status" value="1"/>
</dbReference>
<keyword evidence="1" id="KW-0378">Hydrolase</keyword>
<dbReference type="GeneID" id="81394948"/>
<sequence length="294" mass="32600">MKLLTCYTVAAALPLAEASAATYFFTFGDSYTQTGFNVNGQQPSTSNPMGNPELGKDTTTGGINWPGYLTTVDNESLVLNYNFAVGGATTDNEIVLSNGPVKDLVGQVDDFHSAYGDKPSSTPWSSDNAVFGIWMGINDIGRSLYFDRNASASQVIPALTKQYESLVEELYSDGGRKFLFLNIPATSRSPETMSRGPEMVKKTAAWIKAYNTALGLMVRRLESEYEDIEIVLYDSWSFMNSILDEPEKHGFLNEICEAENGESCVWWNQFHPGWKYHKLQAADMKGFLEDFGGW</sequence>
<feature type="chain" id="PRO_5040774015" evidence="2">
    <location>
        <begin position="19"/>
        <end position="294"/>
    </location>
</feature>
<dbReference type="EMBL" id="JAPMSZ010000007">
    <property type="protein sequence ID" value="KAJ5095842.1"/>
    <property type="molecule type" value="Genomic_DNA"/>
</dbReference>
<comment type="caution">
    <text evidence="3">The sequence shown here is derived from an EMBL/GenBank/DDBJ whole genome shotgun (WGS) entry which is preliminary data.</text>
</comment>
<dbReference type="PANTHER" id="PTHR45648:SF22">
    <property type="entry name" value="GDSL LIPASE_ACYLHYDROLASE FAMILY PROTEIN (AFU_ORTHOLOGUE AFUA_4G14700)"/>
    <property type="match status" value="1"/>
</dbReference>
<protein>
    <submittedName>
        <fullName evidence="3">CAZyme family CE16</fullName>
    </submittedName>
</protein>
<reference evidence="3" key="2">
    <citation type="journal article" date="2023" name="IMA Fungus">
        <title>Comparative genomic study of the Penicillium genus elucidates a diverse pangenome and 15 lateral gene transfer events.</title>
        <authorList>
            <person name="Petersen C."/>
            <person name="Sorensen T."/>
            <person name="Nielsen M.R."/>
            <person name="Sondergaard T.E."/>
            <person name="Sorensen J.L."/>
            <person name="Fitzpatrick D.A."/>
            <person name="Frisvad J.C."/>
            <person name="Nielsen K.L."/>
        </authorList>
    </citation>
    <scope>NUCLEOTIDE SEQUENCE</scope>
    <source>
        <strain evidence="3">IBT 34128</strain>
    </source>
</reference>
<name>A0A9W9F9E3_9EURO</name>
<dbReference type="Proteomes" id="UP001141434">
    <property type="component" value="Unassembled WGS sequence"/>
</dbReference>
<dbReference type="InterPro" id="IPR001087">
    <property type="entry name" value="GDSL"/>
</dbReference>
<dbReference type="SUPFAM" id="SSF52266">
    <property type="entry name" value="SGNH hydrolase"/>
    <property type="match status" value="1"/>
</dbReference>
<dbReference type="RefSeq" id="XP_056511393.1">
    <property type="nucleotide sequence ID" value="XM_056655780.1"/>
</dbReference>
<organism evidence="3 4">
    <name type="scientific">Penicillium alfredii</name>
    <dbReference type="NCBI Taxonomy" id="1506179"/>
    <lineage>
        <taxon>Eukaryota</taxon>
        <taxon>Fungi</taxon>
        <taxon>Dikarya</taxon>
        <taxon>Ascomycota</taxon>
        <taxon>Pezizomycotina</taxon>
        <taxon>Eurotiomycetes</taxon>
        <taxon>Eurotiomycetidae</taxon>
        <taxon>Eurotiales</taxon>
        <taxon>Aspergillaceae</taxon>
        <taxon>Penicillium</taxon>
    </lineage>
</organism>
<feature type="signal peptide" evidence="2">
    <location>
        <begin position="1"/>
        <end position="18"/>
    </location>
</feature>
<evidence type="ECO:0000313" key="3">
    <source>
        <dbReference type="EMBL" id="KAJ5095842.1"/>
    </source>
</evidence>
<dbReference type="InterPro" id="IPR036514">
    <property type="entry name" value="SGNH_hydro_sf"/>
</dbReference>
<dbReference type="AlphaFoldDB" id="A0A9W9F9E3"/>
<evidence type="ECO:0000256" key="2">
    <source>
        <dbReference type="SAM" id="SignalP"/>
    </source>
</evidence>
<dbReference type="InterPro" id="IPR051058">
    <property type="entry name" value="GDSL_Est/Lipase"/>
</dbReference>
<dbReference type="Gene3D" id="3.40.50.1110">
    <property type="entry name" value="SGNH hydrolase"/>
    <property type="match status" value="1"/>
</dbReference>
<keyword evidence="4" id="KW-1185">Reference proteome</keyword>
<evidence type="ECO:0000313" key="4">
    <source>
        <dbReference type="Proteomes" id="UP001141434"/>
    </source>
</evidence>
<gene>
    <name evidence="3" type="ORF">NUU61_005198</name>
</gene>
<reference evidence="3" key="1">
    <citation type="submission" date="2022-11" db="EMBL/GenBank/DDBJ databases">
        <authorList>
            <person name="Petersen C."/>
        </authorList>
    </citation>
    <scope>NUCLEOTIDE SEQUENCE</scope>
    <source>
        <strain evidence="3">IBT 34128</strain>
    </source>
</reference>